<dbReference type="PANTHER" id="PTHR30529">
    <property type="entry name" value="CYTOCHROME B561"/>
    <property type="match status" value="1"/>
</dbReference>
<accession>A0ABY2X4T0</accession>
<keyword evidence="10" id="KW-0408">Iron</keyword>
<comment type="caution">
    <text evidence="15">The sequence shown here is derived from an EMBL/GenBank/DDBJ whole genome shotgun (WGS) entry which is preliminary data.</text>
</comment>
<evidence type="ECO:0000256" key="9">
    <source>
        <dbReference type="ARBA" id="ARBA00022989"/>
    </source>
</evidence>
<evidence type="ECO:0000313" key="15">
    <source>
        <dbReference type="EMBL" id="TMV10088.1"/>
    </source>
</evidence>
<keyword evidence="8" id="KW-0249">Electron transport</keyword>
<dbReference type="InterPro" id="IPR011577">
    <property type="entry name" value="Cyt_b561_bac/Ni-Hgenase"/>
</dbReference>
<evidence type="ECO:0000256" key="1">
    <source>
        <dbReference type="ARBA" id="ARBA00001970"/>
    </source>
</evidence>
<keyword evidence="11 13" id="KW-0472">Membrane</keyword>
<proteinExistence type="inferred from homology"/>
<feature type="transmembrane region" description="Helical" evidence="13">
    <location>
        <begin position="92"/>
        <end position="123"/>
    </location>
</feature>
<reference evidence="15 16" key="1">
    <citation type="submission" date="2019-05" db="EMBL/GenBank/DDBJ databases">
        <title>Ruegeria sp. nov., isolated from tidal flat.</title>
        <authorList>
            <person name="Kim W."/>
        </authorList>
    </citation>
    <scope>NUCLEOTIDE SEQUENCE [LARGE SCALE GENOMIC DNA]</scope>
    <source>
        <strain evidence="15 16">CAU 1488</strain>
    </source>
</reference>
<dbReference type="Gene3D" id="1.20.950.20">
    <property type="entry name" value="Transmembrane di-heme cytochromes, Chain C"/>
    <property type="match status" value="1"/>
</dbReference>
<keyword evidence="5" id="KW-0349">Heme</keyword>
<comment type="subcellular location">
    <subcellularLocation>
        <location evidence="2">Cell membrane</location>
        <topology evidence="2">Multi-pass membrane protein</topology>
    </subcellularLocation>
</comment>
<name>A0ABY2X4T0_9RHOB</name>
<dbReference type="SUPFAM" id="SSF81342">
    <property type="entry name" value="Transmembrane di-heme cytochromes"/>
    <property type="match status" value="1"/>
</dbReference>
<dbReference type="InterPro" id="IPR016174">
    <property type="entry name" value="Di-haem_cyt_TM"/>
</dbReference>
<protein>
    <submittedName>
        <fullName evidence="15">Cytochrome B</fullName>
    </submittedName>
</protein>
<feature type="transmembrane region" description="Helical" evidence="13">
    <location>
        <begin position="143"/>
        <end position="164"/>
    </location>
</feature>
<sequence>MALMSVGNRYGAVAVTIHWLSALLILVLIGSGFRAASLIDSAAKEAVMLLHVPLGAAILIPTLLRLLWWWLADRKPDSVAGDPAWQRVSAKVVHVLFYVVILGMAASGIGMMVLSGAGGILFGASEAALPDFHDYAPRVPHGLGARLMVTLLILHAGAAFYHHFIKKDGLLRRMWYGGAEG</sequence>
<evidence type="ECO:0000256" key="12">
    <source>
        <dbReference type="ARBA" id="ARBA00037975"/>
    </source>
</evidence>
<evidence type="ECO:0000256" key="4">
    <source>
        <dbReference type="ARBA" id="ARBA00022475"/>
    </source>
</evidence>
<keyword evidence="16" id="KW-1185">Reference proteome</keyword>
<evidence type="ECO:0000256" key="11">
    <source>
        <dbReference type="ARBA" id="ARBA00023136"/>
    </source>
</evidence>
<evidence type="ECO:0000256" key="6">
    <source>
        <dbReference type="ARBA" id="ARBA00022692"/>
    </source>
</evidence>
<evidence type="ECO:0000256" key="3">
    <source>
        <dbReference type="ARBA" id="ARBA00022448"/>
    </source>
</evidence>
<dbReference type="Proteomes" id="UP001193035">
    <property type="component" value="Unassembled WGS sequence"/>
</dbReference>
<keyword evidence="7" id="KW-0479">Metal-binding</keyword>
<dbReference type="RefSeq" id="WP_138840146.1">
    <property type="nucleotide sequence ID" value="NZ_VCPD01000001.1"/>
</dbReference>
<evidence type="ECO:0000259" key="14">
    <source>
        <dbReference type="Pfam" id="PF01292"/>
    </source>
</evidence>
<dbReference type="EMBL" id="VCPD01000001">
    <property type="protein sequence ID" value="TMV10088.1"/>
    <property type="molecule type" value="Genomic_DNA"/>
</dbReference>
<keyword evidence="9 13" id="KW-1133">Transmembrane helix</keyword>
<keyword evidence="3" id="KW-0813">Transport</keyword>
<feature type="transmembrane region" description="Helical" evidence="13">
    <location>
        <begin position="48"/>
        <end position="71"/>
    </location>
</feature>
<keyword evidence="4" id="KW-1003">Cell membrane</keyword>
<evidence type="ECO:0000256" key="8">
    <source>
        <dbReference type="ARBA" id="ARBA00022982"/>
    </source>
</evidence>
<evidence type="ECO:0000256" key="10">
    <source>
        <dbReference type="ARBA" id="ARBA00023004"/>
    </source>
</evidence>
<dbReference type="Pfam" id="PF01292">
    <property type="entry name" value="Ni_hydr_CYTB"/>
    <property type="match status" value="1"/>
</dbReference>
<dbReference type="InterPro" id="IPR052168">
    <property type="entry name" value="Cytochrome_b561_oxidase"/>
</dbReference>
<keyword evidence="6 13" id="KW-0812">Transmembrane</keyword>
<organism evidence="15 16">
    <name type="scientific">Ruegeria sediminis</name>
    <dbReference type="NCBI Taxonomy" id="2583820"/>
    <lineage>
        <taxon>Bacteria</taxon>
        <taxon>Pseudomonadati</taxon>
        <taxon>Pseudomonadota</taxon>
        <taxon>Alphaproteobacteria</taxon>
        <taxon>Rhodobacterales</taxon>
        <taxon>Roseobacteraceae</taxon>
        <taxon>Ruegeria</taxon>
    </lineage>
</organism>
<evidence type="ECO:0000256" key="5">
    <source>
        <dbReference type="ARBA" id="ARBA00022617"/>
    </source>
</evidence>
<feature type="domain" description="Cytochrome b561 bacterial/Ni-hydrogenase" evidence="14">
    <location>
        <begin position="9"/>
        <end position="177"/>
    </location>
</feature>
<comment type="similarity">
    <text evidence="12">Belongs to the cytochrome b561 family.</text>
</comment>
<gene>
    <name evidence="15" type="ORF">FGK63_03225</name>
</gene>
<evidence type="ECO:0000256" key="7">
    <source>
        <dbReference type="ARBA" id="ARBA00022723"/>
    </source>
</evidence>
<evidence type="ECO:0000256" key="2">
    <source>
        <dbReference type="ARBA" id="ARBA00004651"/>
    </source>
</evidence>
<dbReference type="PANTHER" id="PTHR30529:SF7">
    <property type="entry name" value="CYTOCHROME B561 BACTERIAL_NI-HYDROGENASE DOMAIN-CONTAINING PROTEIN"/>
    <property type="match status" value="1"/>
</dbReference>
<evidence type="ECO:0000256" key="13">
    <source>
        <dbReference type="SAM" id="Phobius"/>
    </source>
</evidence>
<comment type="cofactor">
    <cofactor evidence="1">
        <name>heme b</name>
        <dbReference type="ChEBI" id="CHEBI:60344"/>
    </cofactor>
</comment>
<evidence type="ECO:0000313" key="16">
    <source>
        <dbReference type="Proteomes" id="UP001193035"/>
    </source>
</evidence>
<feature type="transmembrane region" description="Helical" evidence="13">
    <location>
        <begin position="12"/>
        <end position="36"/>
    </location>
</feature>